<gene>
    <name evidence="2" type="ORF">DILT_LOCUS19384</name>
</gene>
<dbReference type="PANTHER" id="PTHR21301:SF10">
    <property type="entry name" value="REVERSE TRANSCRIPTASE DOMAIN-CONTAINING PROTEIN"/>
    <property type="match status" value="1"/>
</dbReference>
<protein>
    <recommendedName>
        <fullName evidence="1">Helix-turn-helix domain-containing protein</fullName>
    </recommendedName>
</protein>
<proteinExistence type="predicted"/>
<dbReference type="PANTHER" id="PTHR21301">
    <property type="entry name" value="REVERSE TRANSCRIPTASE"/>
    <property type="match status" value="1"/>
</dbReference>
<sequence>MIRFFADIQFRREEERDQQLPFLDVLIMRNSDGKIETTVYRKATNTTQLLNFHSNHPVAPKRICVKTLFKRTQAREARHLRAHFMRNGYLKAFISGCLRARLRGPNQDQPVRYGMRCHTSSMYRKRPNALLRD</sequence>
<dbReference type="OrthoDB" id="6143221at2759"/>
<evidence type="ECO:0000313" key="2">
    <source>
        <dbReference type="EMBL" id="VDN44602.1"/>
    </source>
</evidence>
<accession>A0A3P7RMX4</accession>
<dbReference type="EMBL" id="UYRU01112271">
    <property type="protein sequence ID" value="VDN44602.1"/>
    <property type="molecule type" value="Genomic_DNA"/>
</dbReference>
<evidence type="ECO:0000313" key="3">
    <source>
        <dbReference type="Proteomes" id="UP000281553"/>
    </source>
</evidence>
<keyword evidence="3" id="KW-1185">Reference proteome</keyword>
<feature type="domain" description="Helix-turn-helix" evidence="1">
    <location>
        <begin position="48"/>
        <end position="95"/>
    </location>
</feature>
<dbReference type="InterPro" id="IPR058912">
    <property type="entry name" value="HTH_animal"/>
</dbReference>
<dbReference type="Proteomes" id="UP000281553">
    <property type="component" value="Unassembled WGS sequence"/>
</dbReference>
<dbReference type="AlphaFoldDB" id="A0A3P7RMX4"/>
<name>A0A3P7RMX4_DIBLA</name>
<dbReference type="Pfam" id="PF26215">
    <property type="entry name" value="HTH_animal"/>
    <property type="match status" value="1"/>
</dbReference>
<organism evidence="2 3">
    <name type="scientific">Dibothriocephalus latus</name>
    <name type="common">Fish tapeworm</name>
    <name type="synonym">Diphyllobothrium latum</name>
    <dbReference type="NCBI Taxonomy" id="60516"/>
    <lineage>
        <taxon>Eukaryota</taxon>
        <taxon>Metazoa</taxon>
        <taxon>Spiralia</taxon>
        <taxon>Lophotrochozoa</taxon>
        <taxon>Platyhelminthes</taxon>
        <taxon>Cestoda</taxon>
        <taxon>Eucestoda</taxon>
        <taxon>Diphyllobothriidea</taxon>
        <taxon>Diphyllobothriidae</taxon>
        <taxon>Dibothriocephalus</taxon>
    </lineage>
</organism>
<evidence type="ECO:0000259" key="1">
    <source>
        <dbReference type="Pfam" id="PF26215"/>
    </source>
</evidence>
<reference evidence="2 3" key="1">
    <citation type="submission" date="2018-11" db="EMBL/GenBank/DDBJ databases">
        <authorList>
            <consortium name="Pathogen Informatics"/>
        </authorList>
    </citation>
    <scope>NUCLEOTIDE SEQUENCE [LARGE SCALE GENOMIC DNA]</scope>
</reference>